<sequence>MSIIAETLADFGKSIGLENLTFRDNGTVLLDMEKLGSLAIEWIGDRQETVSLSLIRRIEVPDERACKRLLESCHYRSPAPFPTRLGLAGAGELFFAVRLEAREFTLPGIHQALEWLIAVHDQNSSSVRYA</sequence>
<dbReference type="RefSeq" id="WP_184207851.1">
    <property type="nucleotide sequence ID" value="NZ_JACHIF010000003.1"/>
</dbReference>
<accession>A0A7W8DQ05</accession>
<comment type="caution">
    <text evidence="1">The sequence shown here is derived from an EMBL/GenBank/DDBJ whole genome shotgun (WGS) entry which is preliminary data.</text>
</comment>
<proteinExistence type="predicted"/>
<evidence type="ECO:0000313" key="1">
    <source>
        <dbReference type="EMBL" id="MBB5037715.1"/>
    </source>
</evidence>
<dbReference type="GO" id="GO:0009306">
    <property type="term" value="P:protein secretion"/>
    <property type="evidence" value="ECO:0007669"/>
    <property type="project" value="InterPro"/>
</dbReference>
<keyword evidence="2" id="KW-1185">Reference proteome</keyword>
<protein>
    <submittedName>
        <fullName evidence="1">Type III secretion system chaperone SycN</fullName>
    </submittedName>
</protein>
<dbReference type="SUPFAM" id="SSF69635">
    <property type="entry name" value="Type III secretory system chaperone-like"/>
    <property type="match status" value="1"/>
</dbReference>
<reference evidence="1 2" key="1">
    <citation type="submission" date="2020-08" db="EMBL/GenBank/DDBJ databases">
        <title>Genomic Encyclopedia of Type Strains, Phase IV (KMG-IV): sequencing the most valuable type-strain genomes for metagenomic binning, comparative biology and taxonomic classification.</title>
        <authorList>
            <person name="Goeker M."/>
        </authorList>
    </citation>
    <scope>NUCLEOTIDE SEQUENCE [LARGE SCALE GENOMIC DNA]</scope>
    <source>
        <strain evidence="1 2">DSM 12251</strain>
    </source>
</reference>
<dbReference type="Pfam" id="PF21665">
    <property type="entry name" value="Type_III_SycN"/>
    <property type="match status" value="1"/>
</dbReference>
<dbReference type="Proteomes" id="UP000534294">
    <property type="component" value="Unassembled WGS sequence"/>
</dbReference>
<organism evidence="1 2">
    <name type="scientific">Prosthecobacter dejongeii</name>
    <dbReference type="NCBI Taxonomy" id="48465"/>
    <lineage>
        <taxon>Bacteria</taxon>
        <taxon>Pseudomonadati</taxon>
        <taxon>Verrucomicrobiota</taxon>
        <taxon>Verrucomicrobiia</taxon>
        <taxon>Verrucomicrobiales</taxon>
        <taxon>Verrucomicrobiaceae</taxon>
        <taxon>Prosthecobacter</taxon>
    </lineage>
</organism>
<dbReference type="CDD" id="cd17031">
    <property type="entry name" value="T3SC_IA_SycN-like"/>
    <property type="match status" value="1"/>
</dbReference>
<dbReference type="Gene3D" id="3.30.1460.10">
    <property type="match status" value="1"/>
</dbReference>
<dbReference type="EMBL" id="JACHIF010000003">
    <property type="protein sequence ID" value="MBB5037715.1"/>
    <property type="molecule type" value="Genomic_DNA"/>
</dbReference>
<gene>
    <name evidence="1" type="ORF">HNQ64_001964</name>
</gene>
<dbReference type="InterPro" id="IPR012673">
    <property type="entry name" value="T3SS_SynN"/>
</dbReference>
<name>A0A7W8DQ05_9BACT</name>
<evidence type="ECO:0000313" key="2">
    <source>
        <dbReference type="Proteomes" id="UP000534294"/>
    </source>
</evidence>
<dbReference type="AlphaFoldDB" id="A0A7W8DQ05"/>